<dbReference type="Proteomes" id="UP001597342">
    <property type="component" value="Unassembled WGS sequence"/>
</dbReference>
<dbReference type="InterPro" id="IPR035986">
    <property type="entry name" value="PKD_dom_sf"/>
</dbReference>
<evidence type="ECO:0000313" key="5">
    <source>
        <dbReference type="Proteomes" id="UP001597342"/>
    </source>
</evidence>
<dbReference type="SUPFAM" id="SSF103647">
    <property type="entry name" value="TSP type-3 repeat"/>
    <property type="match status" value="1"/>
</dbReference>
<dbReference type="SUPFAM" id="SSF49299">
    <property type="entry name" value="PKD domain"/>
    <property type="match status" value="3"/>
</dbReference>
<gene>
    <name evidence="4" type="ORF">ACFSJE_11040</name>
</gene>
<feature type="domain" description="PKD" evidence="3">
    <location>
        <begin position="674"/>
        <end position="706"/>
    </location>
</feature>
<feature type="chain" id="PRO_5045419229" evidence="2">
    <location>
        <begin position="20"/>
        <end position="1746"/>
    </location>
</feature>
<dbReference type="EMBL" id="JBHUHU010000003">
    <property type="protein sequence ID" value="MFD2100313.1"/>
    <property type="molecule type" value="Genomic_DNA"/>
</dbReference>
<keyword evidence="1 2" id="KW-0732">Signal</keyword>
<name>A0ABW4Y191_9FLAO</name>
<organism evidence="4 5">
    <name type="scientific">Flagellimonas iocasae</name>
    <dbReference type="NCBI Taxonomy" id="2055905"/>
    <lineage>
        <taxon>Bacteria</taxon>
        <taxon>Pseudomonadati</taxon>
        <taxon>Bacteroidota</taxon>
        <taxon>Flavobacteriia</taxon>
        <taxon>Flavobacteriales</taxon>
        <taxon>Flavobacteriaceae</taxon>
        <taxon>Flagellimonas</taxon>
    </lineage>
</organism>
<dbReference type="PROSITE" id="PS50093">
    <property type="entry name" value="PKD"/>
    <property type="match status" value="4"/>
</dbReference>
<dbReference type="NCBIfam" id="TIGR04183">
    <property type="entry name" value="Por_Secre_tail"/>
    <property type="match status" value="1"/>
</dbReference>
<dbReference type="InterPro" id="IPR000601">
    <property type="entry name" value="PKD_dom"/>
</dbReference>
<dbReference type="InterPro" id="IPR026444">
    <property type="entry name" value="Secre_tail"/>
</dbReference>
<evidence type="ECO:0000313" key="4">
    <source>
        <dbReference type="EMBL" id="MFD2100313.1"/>
    </source>
</evidence>
<comment type="caution">
    <text evidence="4">The sequence shown here is derived from an EMBL/GenBank/DDBJ whole genome shotgun (WGS) entry which is preliminary data.</text>
</comment>
<sequence>MLKKYVGLLICLVGFVAQAQSEFITTWKTDNSGTSNDNQITIPTFPGETYDYTVDWGDGTSDSNVIGDITHTYPSSGTYQISITGTFPRIFFNESGDKDKLLNIKQWGNIQWTSMESAFAGCFNLAVAATDTPNLSNVTSLRRMFFYCYYSFDATFSREFANFNGIENFNSWDVSTITDMSAMFDKSSFNQDISSWDVSLVEDMSYMFYSSTFNSDISTWNVGNVTNMSGLFGSSSFNQDISGWDVGNVQFFDLIFNSTYFNHDITNWNVENAISMRHAFSQGDFDQDLSSWNISNVTDLSNAFDESDLSKENYDAILTAWAQLPNLQFGVVLGANDAVYCLAEAERNSLMTNFGWTINDYGSNCEDERAFITTWKTDNPGPSNDNQITIPTNPLDIYNYRVDWGDGTFDEGVTGDITHTYATPGEYVVSITGKFPRIYFNGSELSHEFPSKNPDDLKIISVNQWGTNRWKSMSYAFSGCENLDVKATDIPDFSRGVFLDAMFLGCSSLVGNESISDWVFEDGYSTINMFRDATNFNIPIDDWDVSSIRYMRNMFENASSFNQDLSQWNVENVEAMNNLFIGSGLSNKNYNNILIAWSQLPSLQNGVRLDAPNNYYCSAKEERQSIIDTYGWTINDAGENNECHFITTWKTDNPGTSGDNQITIPTYSVETYDYTVDWGDGTSDTNVTGDITHTYAAAGTYQVAISGEFPAILFQGNQDSNLKITQVNQWGDIRWRNFSSAFSGCRELDVVATDIPNLENVNSTQGMFLNCSSLLGNESFGLWDVSTIIDGSSMFLGCSLFNQNIGGWDVSNMVYMDYFFFQAESFNQPIGNWDISNAERIFYMFSFANSFNQDISEWRFPKVTNLAGMFQSATSFNQDISSWDVSTIENFGAMFNNAPSFDQPIGIWDMSNAVELSLMFAAANSFTSDITNWDVSNVTTMEGLFKYNTTFNQDLSSWDTSNVTSMAGMFEGAVAFNQDLSQWNIGNVGAMNNLFIGSGFSNKNYNSILIGWSQLPSLQNGVQLDAPNNYYCNGKEERQSIIDTYGWTINDAGENNECQFITTWKTDNPGKSGDNQISIPVGSGPFTVDWGDGSVETDQYGEVTHTYTSPGSYVVSLSGSLSSIYFNSYVGNESNSDATKLLEINQWGSTQWSSMRLAFSGCSNLEVEATDIPDFSALNSLVGMFRYCQKMTGNSSFNNWDLSSVTNVGAMFLEATSFNSYIGDWNTSNITSMNTVFQDASSFNQDIGGWDTSKVETMRAMFHGATSFNQDIGNWSVGNVTDMTQMLFETYNFNQDISGWDVSKVTKMDAMFGGSGFNQDIGDWDVSQVTNMNVMFYGTSFNQDIGNWNVSNVTDMGGMFGENTVFNQDIGDWDVSNVTFMGSMFSGAIGFDQNLGTWDVSSVTNMPGMFDETSLSTENYDKTLQGWASLNLQNDVYFDGGLNLFCDASDARQFIIDTFNWTIEDLGKIPYCNEDNDEDGVLDHLDACLDTQPGAVVNANGCEVIPNTAIKVYASTPSCIGNEDGSIEIIMETEGHLLDIALESDSYSNQFMDVPSGTPFKVDDLPEGSYSVSVSIPEIVFEQRYVATINSLESLTGKRALLDSKAAMVTYSVSGSTNYQVLVNDEKKNFSFADSGQQTIMLDHIPTGPVTISIFGESDCQGMISDSFYFGDSVEVFPTITSSTINIFSNSTTYKAQIFDFTGRLVNEKQLDGQENTVDLSTIKSGPYILKLYMEREQRTLKIIKK</sequence>
<evidence type="ECO:0000256" key="2">
    <source>
        <dbReference type="SAM" id="SignalP"/>
    </source>
</evidence>
<feature type="domain" description="PKD" evidence="3">
    <location>
        <begin position="22"/>
        <end position="86"/>
    </location>
</feature>
<dbReference type="NCBIfam" id="TIGR02167">
    <property type="entry name" value="Liste_lipo_26"/>
    <property type="match status" value="7"/>
</dbReference>
<dbReference type="Pfam" id="PF18962">
    <property type="entry name" value="Por_Secre_tail"/>
    <property type="match status" value="1"/>
</dbReference>
<proteinExistence type="predicted"/>
<reference evidence="5" key="1">
    <citation type="journal article" date="2019" name="Int. J. Syst. Evol. Microbiol.">
        <title>The Global Catalogue of Microorganisms (GCM) 10K type strain sequencing project: providing services to taxonomists for standard genome sequencing and annotation.</title>
        <authorList>
            <consortium name="The Broad Institute Genomics Platform"/>
            <consortium name="The Broad Institute Genome Sequencing Center for Infectious Disease"/>
            <person name="Wu L."/>
            <person name="Ma J."/>
        </authorList>
    </citation>
    <scope>NUCLEOTIDE SEQUENCE [LARGE SCALE GENOMIC DNA]</scope>
    <source>
        <strain evidence="5">JCM 3389</strain>
    </source>
</reference>
<evidence type="ECO:0000259" key="3">
    <source>
        <dbReference type="PROSITE" id="PS50093"/>
    </source>
</evidence>
<evidence type="ECO:0000256" key="1">
    <source>
        <dbReference type="ARBA" id="ARBA00022729"/>
    </source>
</evidence>
<keyword evidence="5" id="KW-1185">Reference proteome</keyword>
<feature type="signal peptide" evidence="2">
    <location>
        <begin position="1"/>
        <end position="19"/>
    </location>
</feature>
<dbReference type="InterPro" id="IPR005046">
    <property type="entry name" value="DUF285"/>
</dbReference>
<dbReference type="InterPro" id="IPR028974">
    <property type="entry name" value="TSP_type-3_rpt"/>
</dbReference>
<dbReference type="RefSeq" id="WP_379831032.1">
    <property type="nucleotide sequence ID" value="NZ_JBHUHU010000003.1"/>
</dbReference>
<accession>A0ABW4Y191</accession>
<dbReference type="InterPro" id="IPR013783">
    <property type="entry name" value="Ig-like_fold"/>
</dbReference>
<dbReference type="InterPro" id="IPR011889">
    <property type="entry name" value="Liste_lipo_26"/>
</dbReference>
<feature type="domain" description="PKD" evidence="3">
    <location>
        <begin position="1086"/>
        <end position="1120"/>
    </location>
</feature>
<dbReference type="CDD" id="cd00146">
    <property type="entry name" value="PKD"/>
    <property type="match status" value="4"/>
</dbReference>
<protein>
    <submittedName>
        <fullName evidence="4">BspA family leucine-rich repeat surface protein</fullName>
    </submittedName>
</protein>
<dbReference type="Gene3D" id="2.60.40.10">
    <property type="entry name" value="Immunoglobulins"/>
    <property type="match status" value="4"/>
</dbReference>
<feature type="domain" description="PKD" evidence="3">
    <location>
        <begin position="393"/>
        <end position="432"/>
    </location>
</feature>
<dbReference type="Pfam" id="PF03382">
    <property type="entry name" value="DUF285"/>
    <property type="match status" value="7"/>
</dbReference>